<keyword evidence="5" id="KW-0539">Nucleus</keyword>
<keyword evidence="1" id="KW-0479">Metal-binding</keyword>
<evidence type="ECO:0000256" key="2">
    <source>
        <dbReference type="ARBA" id="ARBA00022737"/>
    </source>
</evidence>
<dbReference type="GO" id="GO:0000785">
    <property type="term" value="C:chromatin"/>
    <property type="evidence" value="ECO:0007669"/>
    <property type="project" value="TreeGrafter"/>
</dbReference>
<dbReference type="Gene3D" id="3.30.160.60">
    <property type="entry name" value="Classic Zinc Finger"/>
    <property type="match status" value="2"/>
</dbReference>
<accession>A0A9P6XAZ7</accession>
<dbReference type="GO" id="GO:0000981">
    <property type="term" value="F:DNA-binding transcription factor activity, RNA polymerase II-specific"/>
    <property type="evidence" value="ECO:0007669"/>
    <property type="project" value="TreeGrafter"/>
</dbReference>
<gene>
    <name evidence="8" type="ORF">G6F64_005223</name>
</gene>
<organism evidence="8 9">
    <name type="scientific">Rhizopus oryzae</name>
    <name type="common">Mucormycosis agent</name>
    <name type="synonym">Rhizopus arrhizus var. delemar</name>
    <dbReference type="NCBI Taxonomy" id="64495"/>
    <lineage>
        <taxon>Eukaryota</taxon>
        <taxon>Fungi</taxon>
        <taxon>Fungi incertae sedis</taxon>
        <taxon>Mucoromycota</taxon>
        <taxon>Mucoromycotina</taxon>
        <taxon>Mucoromycetes</taxon>
        <taxon>Mucorales</taxon>
        <taxon>Mucorineae</taxon>
        <taxon>Rhizopodaceae</taxon>
        <taxon>Rhizopus</taxon>
    </lineage>
</organism>
<evidence type="ECO:0000259" key="7">
    <source>
        <dbReference type="PROSITE" id="PS50157"/>
    </source>
</evidence>
<evidence type="ECO:0000256" key="6">
    <source>
        <dbReference type="PROSITE-ProRule" id="PRU00042"/>
    </source>
</evidence>
<dbReference type="GO" id="GO:0005667">
    <property type="term" value="C:transcription regulator complex"/>
    <property type="evidence" value="ECO:0007669"/>
    <property type="project" value="TreeGrafter"/>
</dbReference>
<keyword evidence="9" id="KW-1185">Reference proteome</keyword>
<dbReference type="SUPFAM" id="SSF57667">
    <property type="entry name" value="beta-beta-alpha zinc fingers"/>
    <property type="match status" value="1"/>
</dbReference>
<dbReference type="PANTHER" id="PTHR14003">
    <property type="entry name" value="TRANSCRIPTIONAL REPRESSOR PROTEIN YY"/>
    <property type="match status" value="1"/>
</dbReference>
<dbReference type="FunFam" id="3.30.160.60:FF:000478">
    <property type="entry name" value="Zinc finger protein 133"/>
    <property type="match status" value="1"/>
</dbReference>
<dbReference type="OrthoDB" id="6077919at2759"/>
<dbReference type="InterPro" id="IPR013087">
    <property type="entry name" value="Znf_C2H2_type"/>
</dbReference>
<evidence type="ECO:0000313" key="8">
    <source>
        <dbReference type="EMBL" id="KAG1309553.1"/>
    </source>
</evidence>
<feature type="domain" description="C2H2-type" evidence="7">
    <location>
        <begin position="31"/>
        <end position="58"/>
    </location>
</feature>
<dbReference type="PANTHER" id="PTHR14003:SF23">
    <property type="entry name" value="ZINC FINGER PROTEIN 143"/>
    <property type="match status" value="1"/>
</dbReference>
<reference evidence="8" key="1">
    <citation type="journal article" date="2020" name="Microb. Genom.">
        <title>Genetic diversity of clinical and environmental Mucorales isolates obtained from an investigation of mucormycosis cases among solid organ transplant recipients.</title>
        <authorList>
            <person name="Nguyen M.H."/>
            <person name="Kaul D."/>
            <person name="Muto C."/>
            <person name="Cheng S.J."/>
            <person name="Richter R.A."/>
            <person name="Bruno V.M."/>
            <person name="Liu G."/>
            <person name="Beyhan S."/>
            <person name="Sundermann A.J."/>
            <person name="Mounaud S."/>
            <person name="Pasculle A.W."/>
            <person name="Nierman W.C."/>
            <person name="Driscoll E."/>
            <person name="Cumbie R."/>
            <person name="Clancy C.J."/>
            <person name="Dupont C.L."/>
        </authorList>
    </citation>
    <scope>NUCLEOTIDE SEQUENCE</scope>
    <source>
        <strain evidence="8">GL11</strain>
    </source>
</reference>
<dbReference type="GO" id="GO:0008270">
    <property type="term" value="F:zinc ion binding"/>
    <property type="evidence" value="ECO:0007669"/>
    <property type="project" value="UniProtKB-KW"/>
</dbReference>
<evidence type="ECO:0000256" key="5">
    <source>
        <dbReference type="ARBA" id="ARBA00023242"/>
    </source>
</evidence>
<keyword evidence="4" id="KW-0862">Zinc</keyword>
<comment type="caution">
    <text evidence="8">The sequence shown here is derived from an EMBL/GenBank/DDBJ whole genome shotgun (WGS) entry which is preliminary data.</text>
</comment>
<dbReference type="Pfam" id="PF00096">
    <property type="entry name" value="zf-C2H2"/>
    <property type="match status" value="2"/>
</dbReference>
<dbReference type="GO" id="GO:0000978">
    <property type="term" value="F:RNA polymerase II cis-regulatory region sequence-specific DNA binding"/>
    <property type="evidence" value="ECO:0007669"/>
    <property type="project" value="TreeGrafter"/>
</dbReference>
<dbReference type="AlphaFoldDB" id="A0A9P6XAZ7"/>
<dbReference type="InterPro" id="IPR036236">
    <property type="entry name" value="Znf_C2H2_sf"/>
</dbReference>
<feature type="domain" description="C2H2-type" evidence="7">
    <location>
        <begin position="59"/>
        <end position="88"/>
    </location>
</feature>
<dbReference type="PROSITE" id="PS00028">
    <property type="entry name" value="ZINC_FINGER_C2H2_1"/>
    <property type="match status" value="2"/>
</dbReference>
<name>A0A9P6XAZ7_RHIOR</name>
<keyword evidence="2" id="KW-0677">Repeat</keyword>
<evidence type="ECO:0000256" key="3">
    <source>
        <dbReference type="ARBA" id="ARBA00022771"/>
    </source>
</evidence>
<dbReference type="GO" id="GO:0031519">
    <property type="term" value="C:PcG protein complex"/>
    <property type="evidence" value="ECO:0007669"/>
    <property type="project" value="TreeGrafter"/>
</dbReference>
<evidence type="ECO:0000313" key="9">
    <source>
        <dbReference type="Proteomes" id="UP000716291"/>
    </source>
</evidence>
<dbReference type="SMART" id="SM00355">
    <property type="entry name" value="ZnF_C2H2"/>
    <property type="match status" value="2"/>
</dbReference>
<dbReference type="FunFam" id="3.30.160.60:FF:000690">
    <property type="entry name" value="Zinc finger protein 354C"/>
    <property type="match status" value="1"/>
</dbReference>
<dbReference type="EMBL" id="JAANQT010000622">
    <property type="protein sequence ID" value="KAG1309553.1"/>
    <property type="molecule type" value="Genomic_DNA"/>
</dbReference>
<sequence length="156" mass="18017">MSKNNHLKRPFINITLTTTFRANAKPSGKLYYCSECSKTFSRPSALQTHSYTHTGEKPHACDIPGCGRRFTVTSNLRRHLRVHQSPHSRHRLTAQQRRNHVERLMMQRTYDALLDSDSEPSTPPTSPELVFLESSQFRLLKPKMRPECLSIRSLLN</sequence>
<evidence type="ECO:0000256" key="4">
    <source>
        <dbReference type="ARBA" id="ARBA00022833"/>
    </source>
</evidence>
<keyword evidence="3 6" id="KW-0863">Zinc-finger</keyword>
<proteinExistence type="predicted"/>
<protein>
    <recommendedName>
        <fullName evidence="7">C2H2-type domain-containing protein</fullName>
    </recommendedName>
</protein>
<evidence type="ECO:0000256" key="1">
    <source>
        <dbReference type="ARBA" id="ARBA00022723"/>
    </source>
</evidence>
<dbReference type="Proteomes" id="UP000716291">
    <property type="component" value="Unassembled WGS sequence"/>
</dbReference>
<dbReference type="PROSITE" id="PS50157">
    <property type="entry name" value="ZINC_FINGER_C2H2_2"/>
    <property type="match status" value="2"/>
</dbReference>